<dbReference type="eggNOG" id="KOG0143">
    <property type="taxonomic scope" value="Eukaryota"/>
</dbReference>
<evidence type="ECO:0000256" key="3">
    <source>
        <dbReference type="ARBA" id="ARBA00023004"/>
    </source>
</evidence>
<dbReference type="SUPFAM" id="SSF51197">
    <property type="entry name" value="Clavaminate synthase-like"/>
    <property type="match status" value="1"/>
</dbReference>
<dbReference type="Proteomes" id="UP000001514">
    <property type="component" value="Unassembled WGS sequence"/>
</dbReference>
<evidence type="ECO:0000313" key="6">
    <source>
        <dbReference type="EMBL" id="EFJ35776.1"/>
    </source>
</evidence>
<comment type="similarity">
    <text evidence="1 4">Belongs to the iron/ascorbate-dependent oxidoreductase family.</text>
</comment>
<keyword evidence="4" id="KW-0560">Oxidoreductase</keyword>
<proteinExistence type="inferred from homology"/>
<evidence type="ECO:0000256" key="1">
    <source>
        <dbReference type="ARBA" id="ARBA00008056"/>
    </source>
</evidence>
<reference evidence="6 7" key="1">
    <citation type="journal article" date="2011" name="Science">
        <title>The Selaginella genome identifies genetic changes associated with the evolution of vascular plants.</title>
        <authorList>
            <person name="Banks J.A."/>
            <person name="Nishiyama T."/>
            <person name="Hasebe M."/>
            <person name="Bowman J.L."/>
            <person name="Gribskov M."/>
            <person name="dePamphilis C."/>
            <person name="Albert V.A."/>
            <person name="Aono N."/>
            <person name="Aoyama T."/>
            <person name="Ambrose B.A."/>
            <person name="Ashton N.W."/>
            <person name="Axtell M.J."/>
            <person name="Barker E."/>
            <person name="Barker M.S."/>
            <person name="Bennetzen J.L."/>
            <person name="Bonawitz N.D."/>
            <person name="Chapple C."/>
            <person name="Cheng C."/>
            <person name="Correa L.G."/>
            <person name="Dacre M."/>
            <person name="DeBarry J."/>
            <person name="Dreyer I."/>
            <person name="Elias M."/>
            <person name="Engstrom E.M."/>
            <person name="Estelle M."/>
            <person name="Feng L."/>
            <person name="Finet C."/>
            <person name="Floyd S.K."/>
            <person name="Frommer W.B."/>
            <person name="Fujita T."/>
            <person name="Gramzow L."/>
            <person name="Gutensohn M."/>
            <person name="Harholt J."/>
            <person name="Hattori M."/>
            <person name="Heyl A."/>
            <person name="Hirai T."/>
            <person name="Hiwatashi Y."/>
            <person name="Ishikawa M."/>
            <person name="Iwata M."/>
            <person name="Karol K.G."/>
            <person name="Koehler B."/>
            <person name="Kolukisaoglu U."/>
            <person name="Kubo M."/>
            <person name="Kurata T."/>
            <person name="Lalonde S."/>
            <person name="Li K."/>
            <person name="Li Y."/>
            <person name="Litt A."/>
            <person name="Lyons E."/>
            <person name="Manning G."/>
            <person name="Maruyama T."/>
            <person name="Michael T.P."/>
            <person name="Mikami K."/>
            <person name="Miyazaki S."/>
            <person name="Morinaga S."/>
            <person name="Murata T."/>
            <person name="Mueller-Roeber B."/>
            <person name="Nelson D.R."/>
            <person name="Obara M."/>
            <person name="Oguri Y."/>
            <person name="Olmstead R.G."/>
            <person name="Onodera N."/>
            <person name="Petersen B.L."/>
            <person name="Pils B."/>
            <person name="Prigge M."/>
            <person name="Rensing S.A."/>
            <person name="Riano-Pachon D.M."/>
            <person name="Roberts A.W."/>
            <person name="Sato Y."/>
            <person name="Scheller H.V."/>
            <person name="Schulz B."/>
            <person name="Schulz C."/>
            <person name="Shakirov E.V."/>
            <person name="Shibagaki N."/>
            <person name="Shinohara N."/>
            <person name="Shippen D.E."/>
            <person name="Soerensen I."/>
            <person name="Sotooka R."/>
            <person name="Sugimoto N."/>
            <person name="Sugita M."/>
            <person name="Sumikawa N."/>
            <person name="Tanurdzic M."/>
            <person name="Theissen G."/>
            <person name="Ulvskov P."/>
            <person name="Wakazuki S."/>
            <person name="Weng J.K."/>
            <person name="Willats W.W."/>
            <person name="Wipf D."/>
            <person name="Wolf P.G."/>
            <person name="Yang L."/>
            <person name="Zimmer A.D."/>
            <person name="Zhu Q."/>
            <person name="Mitros T."/>
            <person name="Hellsten U."/>
            <person name="Loque D."/>
            <person name="Otillar R."/>
            <person name="Salamov A."/>
            <person name="Schmutz J."/>
            <person name="Shapiro H."/>
            <person name="Lindquist E."/>
            <person name="Lucas S."/>
            <person name="Rokhsar D."/>
            <person name="Grigoriev I.V."/>
        </authorList>
    </citation>
    <scope>NUCLEOTIDE SEQUENCE [LARGE SCALE GENOMIC DNA]</scope>
</reference>
<dbReference type="InterPro" id="IPR044861">
    <property type="entry name" value="IPNS-like_FE2OG_OXY"/>
</dbReference>
<organism evidence="7">
    <name type="scientific">Selaginella moellendorffii</name>
    <name type="common">Spikemoss</name>
    <dbReference type="NCBI Taxonomy" id="88036"/>
    <lineage>
        <taxon>Eukaryota</taxon>
        <taxon>Viridiplantae</taxon>
        <taxon>Streptophyta</taxon>
        <taxon>Embryophyta</taxon>
        <taxon>Tracheophyta</taxon>
        <taxon>Lycopodiopsida</taxon>
        <taxon>Selaginellales</taxon>
        <taxon>Selaginellaceae</taxon>
        <taxon>Selaginella</taxon>
    </lineage>
</organism>
<feature type="domain" description="Fe2OG dioxygenase" evidence="5">
    <location>
        <begin position="217"/>
        <end position="318"/>
    </location>
</feature>
<dbReference type="KEGG" id="smo:SELMODRAFT_451639"/>
<dbReference type="FunFam" id="2.60.120.330:FF:000079">
    <property type="entry name" value="Protein SRG1"/>
    <property type="match status" value="1"/>
</dbReference>
<dbReference type="EMBL" id="GL377568">
    <property type="protein sequence ID" value="EFJ35776.1"/>
    <property type="molecule type" value="Genomic_DNA"/>
</dbReference>
<dbReference type="GO" id="GO:0016491">
    <property type="term" value="F:oxidoreductase activity"/>
    <property type="evidence" value="ECO:0007669"/>
    <property type="project" value="UniProtKB-KW"/>
</dbReference>
<dbReference type="Gene3D" id="2.60.120.330">
    <property type="entry name" value="B-lactam Antibiotic, Isopenicillin N Synthase, Chain"/>
    <property type="match status" value="1"/>
</dbReference>
<dbReference type="Pfam" id="PF14226">
    <property type="entry name" value="DIOX_N"/>
    <property type="match status" value="1"/>
</dbReference>
<dbReference type="OMA" id="DMSCTDR"/>
<protein>
    <submittedName>
        <fullName evidence="6">Oxidoreductase 2-oxoglutarate-Iron(II)-dependent oxygenase</fullName>
    </submittedName>
</protein>
<keyword evidence="2 4" id="KW-0479">Metal-binding</keyword>
<dbReference type="InterPro" id="IPR026992">
    <property type="entry name" value="DIOX_N"/>
</dbReference>
<dbReference type="Gramene" id="EFJ35776">
    <property type="protein sequence ID" value="EFJ35776"/>
    <property type="gene ID" value="SELMODRAFT_451639"/>
</dbReference>
<evidence type="ECO:0000313" key="7">
    <source>
        <dbReference type="Proteomes" id="UP000001514"/>
    </source>
</evidence>
<dbReference type="Pfam" id="PF03171">
    <property type="entry name" value="2OG-FeII_Oxy"/>
    <property type="match status" value="1"/>
</dbReference>
<dbReference type="InterPro" id="IPR027443">
    <property type="entry name" value="IPNS-like_sf"/>
</dbReference>
<dbReference type="GO" id="GO:0046872">
    <property type="term" value="F:metal ion binding"/>
    <property type="evidence" value="ECO:0007669"/>
    <property type="project" value="UniProtKB-KW"/>
</dbReference>
<accession>D8QXA4</accession>
<dbReference type="PROSITE" id="PS51471">
    <property type="entry name" value="FE2OG_OXY"/>
    <property type="match status" value="1"/>
</dbReference>
<dbReference type="InterPro" id="IPR050295">
    <property type="entry name" value="Plant_2OG-oxidoreductases"/>
</dbReference>
<keyword evidence="7" id="KW-1185">Reference proteome</keyword>
<dbReference type="PANTHER" id="PTHR47991">
    <property type="entry name" value="OXOGLUTARATE/IRON-DEPENDENT DIOXYGENASE"/>
    <property type="match status" value="1"/>
</dbReference>
<dbReference type="AlphaFoldDB" id="D8QXA4"/>
<gene>
    <name evidence="6" type="ORF">SELMODRAFT_451639</name>
</gene>
<keyword evidence="3 4" id="KW-0408">Iron</keyword>
<dbReference type="STRING" id="88036.D8QXA4"/>
<sequence>MIFLGRLPCLLGDHCGAARDSRMAAVASRIAGVKGLADAGIAMVPGEYRRDSDPRQCVEIEEIPVIDLSDVEKCSPARILAIDSIRSASRDWGFFQIVGHGFPEELMASMMELVHDFFRLPIEDRSVYYSEDSSSKFRMGTSFIPSKETRRMWQDFLHQACYPPCEIAQLPTKPPSYVKISTAYAEAMNRLSKRVLGLFSESLGLESGALEEAFGGERHTMRMNYYPPCPEPELTIGLDAHADPNGFTILQQDTRVKDGLQILHCGAWVPIKPLPGAFVVNIGDQLQILSNDVYKSVEHRVVVNSERTRVSIASFYGPAEDSHIAPMAQLVTDDAPACFKESAYGKYLQSFYASKLDGKAAIKTVRY</sequence>
<evidence type="ECO:0000256" key="4">
    <source>
        <dbReference type="RuleBase" id="RU003682"/>
    </source>
</evidence>
<dbReference type="HOGENOM" id="CLU_010119_16_3_1"/>
<evidence type="ECO:0000256" key="2">
    <source>
        <dbReference type="ARBA" id="ARBA00022723"/>
    </source>
</evidence>
<dbReference type="InParanoid" id="D8QXA4"/>
<evidence type="ECO:0000259" key="5">
    <source>
        <dbReference type="PROSITE" id="PS51471"/>
    </source>
</evidence>
<dbReference type="InterPro" id="IPR005123">
    <property type="entry name" value="Oxoglu/Fe-dep_dioxygenase_dom"/>
</dbReference>
<name>D8QXA4_SELML</name>